<dbReference type="SUPFAM" id="SSF47336">
    <property type="entry name" value="ACP-like"/>
    <property type="match status" value="1"/>
</dbReference>
<dbReference type="SUPFAM" id="SSF52777">
    <property type="entry name" value="CoA-dependent acyltransferases"/>
    <property type="match status" value="4"/>
</dbReference>
<dbReference type="InterPro" id="IPR009081">
    <property type="entry name" value="PP-bd_ACP"/>
</dbReference>
<accession>A0ABT4EAX9</accession>
<dbReference type="PANTHER" id="PTHR45398:SF1">
    <property type="entry name" value="ENZYME, PUTATIVE (JCVI)-RELATED"/>
    <property type="match status" value="1"/>
</dbReference>
<dbReference type="PANTHER" id="PTHR45398">
    <property type="match status" value="1"/>
</dbReference>
<dbReference type="InterPro" id="IPR010060">
    <property type="entry name" value="NRPS_synth"/>
</dbReference>
<dbReference type="Pfam" id="PF00550">
    <property type="entry name" value="PP-binding"/>
    <property type="match status" value="1"/>
</dbReference>
<comment type="caution">
    <text evidence="9">The sequence shown here is derived from an EMBL/GenBank/DDBJ whole genome shotgun (WGS) entry which is preliminary data.</text>
</comment>
<evidence type="ECO:0000313" key="9">
    <source>
        <dbReference type="EMBL" id="MCY9530255.1"/>
    </source>
</evidence>
<evidence type="ECO:0000256" key="6">
    <source>
        <dbReference type="ARBA" id="ARBA00023194"/>
    </source>
</evidence>
<dbReference type="RefSeq" id="WP_268632192.1">
    <property type="nucleotide sequence ID" value="NZ_JAMDLY010000011.1"/>
</dbReference>
<dbReference type="InterPro" id="IPR025110">
    <property type="entry name" value="AMP-bd_C"/>
</dbReference>
<feature type="domain" description="Carrier" evidence="8">
    <location>
        <begin position="966"/>
        <end position="1040"/>
    </location>
</feature>
<dbReference type="InterPro" id="IPR001242">
    <property type="entry name" value="Condensation_dom"/>
</dbReference>
<dbReference type="InterPro" id="IPR023213">
    <property type="entry name" value="CAT-like_dom_sf"/>
</dbReference>
<dbReference type="Gene3D" id="3.40.50.980">
    <property type="match status" value="2"/>
</dbReference>
<dbReference type="PROSITE" id="PS50075">
    <property type="entry name" value="CARRIER"/>
    <property type="match status" value="1"/>
</dbReference>
<keyword evidence="5" id="KW-0436">Ligase</keyword>
<protein>
    <submittedName>
        <fullName evidence="9">Amino acid adenylation domain-containing protein</fullName>
    </submittedName>
</protein>
<dbReference type="InterPro" id="IPR006162">
    <property type="entry name" value="Ppantetheine_attach_site"/>
</dbReference>
<dbReference type="Proteomes" id="UP001527090">
    <property type="component" value="Unassembled WGS sequence"/>
</dbReference>
<proteinExistence type="inferred from homology"/>
<evidence type="ECO:0000259" key="8">
    <source>
        <dbReference type="PROSITE" id="PS50075"/>
    </source>
</evidence>
<dbReference type="InterPro" id="IPR036736">
    <property type="entry name" value="ACP-like_sf"/>
</dbReference>
<dbReference type="InterPro" id="IPR020845">
    <property type="entry name" value="AMP-binding_CS"/>
</dbReference>
<dbReference type="PROSITE" id="PS00455">
    <property type="entry name" value="AMP_BINDING"/>
    <property type="match status" value="1"/>
</dbReference>
<sequence length="1504" mass="173160">MGGIIQSEGKTYFPLTHPQKRIWYIEKIYTETSLHNIGGTVTVRGLVNFSLLEEAIHVVIQKHEAMRLRFIEYNSEPYQYLHNYERSPLERMDFSLSNNPRAEFNKWVNHVASKPSLLVGEKSLYYFALFKISDNENGYFVKLHHIICDGWSFGIITEQIRTIYLRLLYNDEINVDLEPTYLDYIEQEKKYVQSDRFQKNKRFWCDKFSSTPDSLICFDSGETVGKRKSYEYSSLLSAKIKNFAANHKCSLNTFFVVTTLLYLYKSRQENEMIIGIPVLNRTGQKEKSTVGMFTSTMPFRFCIDEQSTFADIIVAVNKELTNCYFHQRFPYDLLLQELDFRKKGAGKLFDICVNYYNTKLHTEIDNFPTENIEFYNGNQAYSLQLIIKDWSESGSLKLEIDYQLSEYTDEQIDELYYRIENIIGQIIDYPNHPICDLTFLSNYEMEKQLYEFNATNYQYPKNQTIEQLFEQQVEKTPNNIAICRDEYSLTYRELNQQSNQLARLLIDKGIGSESIVAIMTHHSIETVVGILAILKAGGAYLPIDPSYPDDRITYILDESRAGILLTNENVKKITFPGVVIDLNDARIYTGNDTNLGMINTPRDLVYVIYTSGSTGRPKGVMIEHQGLMNYIWWAKEMYANNENAVFPLFTSLAFDLTVTSIFTPLICGGTIMVYQDNQEQFVLYRIMKENKATVIKLTPSHLSLLRDMDCSNSSVKRFIVGGEDLKVTLAMAIHNNFRGNVEIFNEYGPTETVVGCMIRKYEPFMDSRVSVPIGVPAHNVKVYILDKHLKPVPENSIGELYISGDGVARGYLNQAKLTQERFIPNPFVPGLMMYKSGDLAKMKNDEFIYLGRIDHQVKIRGFRIELAEIEKYLIQHESIDNTVVIDRENDNNDKYLCAYIVKRDKVAELSFDMLRDYLKAFLPEHMIPAYFVEIQDIPLSSNGKLDRNLLPAPELRRTTSKHENLPFRNETEEKLLQILSAVLGCLDISLSDNFYDLGGDSIKAIQVASKLIDEGYSVRVKDLLANPVIEHMSSNIKPYVKQQSIHQKVCEGSVRSTPMISWFLVQNFKNPNHYNQSILLQLKRSITAQQIEFIMNELMKHHDSLRLNVDMNNSQLIYTNDKQSQVIVYDLSEDDENEQLNKMSMYGALLKSSFNIYTDVLIKSAIFNLGRNGQRLLLTAHHLVIDGVSWRILLEDFVTLMKCLEDGGNSNLPLKTCSMQSWALELEHLHFESLKEKQYWLSILKNETRIPLDFDQNDDTVLNSCTLTRQLSKEKTTQLLFEANTAYATKSEDLIVSALALAIFSVFSIDDVVIEMESHGREELGENYDLSRTIGWFTSIYPVKLTKALTKGIADQIKLIKEVLRHNPNGGRSFGVLTHLLDEIPAFSQQKRIRFNYLGDFQAAFNNDLFCFAKENTGSEYDSSNHLTSLIDINIFIVDSHLCIHTTFGQKQFKEHTIVHFIDSFVGFLTEIIHHCSSKSGIDFTPSDFETIDISQEELDQLFN</sequence>
<dbReference type="Gene3D" id="3.30.559.30">
    <property type="entry name" value="Nonribosomal peptide synthetase, condensation domain"/>
    <property type="match status" value="2"/>
</dbReference>
<keyword evidence="7" id="KW-0511">Multifunctional enzyme</keyword>
<dbReference type="Pfam" id="PF00668">
    <property type="entry name" value="Condensation"/>
    <property type="match status" value="2"/>
</dbReference>
<gene>
    <name evidence="9" type="ORF">M5X04_13100</name>
</gene>
<dbReference type="SUPFAM" id="SSF56801">
    <property type="entry name" value="Acetyl-CoA synthetase-like"/>
    <property type="match status" value="1"/>
</dbReference>
<dbReference type="Pfam" id="PF00501">
    <property type="entry name" value="AMP-binding"/>
    <property type="match status" value="1"/>
</dbReference>
<keyword evidence="4" id="KW-0597">Phosphoprotein</keyword>
<dbReference type="EMBL" id="JAMDLY010000011">
    <property type="protein sequence ID" value="MCY9530255.1"/>
    <property type="molecule type" value="Genomic_DNA"/>
</dbReference>
<dbReference type="InterPro" id="IPR045851">
    <property type="entry name" value="AMP-bd_C_sf"/>
</dbReference>
<organism evidence="9 10">
    <name type="scientific">Paenibacillus alvei</name>
    <name type="common">Bacillus alvei</name>
    <dbReference type="NCBI Taxonomy" id="44250"/>
    <lineage>
        <taxon>Bacteria</taxon>
        <taxon>Bacillati</taxon>
        <taxon>Bacillota</taxon>
        <taxon>Bacilli</taxon>
        <taxon>Bacillales</taxon>
        <taxon>Paenibacillaceae</taxon>
        <taxon>Paenibacillus</taxon>
    </lineage>
</organism>
<evidence type="ECO:0000256" key="7">
    <source>
        <dbReference type="ARBA" id="ARBA00023268"/>
    </source>
</evidence>
<evidence type="ECO:0000256" key="4">
    <source>
        <dbReference type="ARBA" id="ARBA00022553"/>
    </source>
</evidence>
<keyword evidence="6" id="KW-0045">Antibiotic biosynthesis</keyword>
<dbReference type="Pfam" id="PF13193">
    <property type="entry name" value="AMP-binding_C"/>
    <property type="match status" value="1"/>
</dbReference>
<evidence type="ECO:0000256" key="3">
    <source>
        <dbReference type="ARBA" id="ARBA00022450"/>
    </source>
</evidence>
<dbReference type="NCBIfam" id="TIGR01733">
    <property type="entry name" value="AA-adenyl-dom"/>
    <property type="match status" value="1"/>
</dbReference>
<dbReference type="Gene3D" id="3.30.300.30">
    <property type="match status" value="1"/>
</dbReference>
<keyword evidence="3" id="KW-0596">Phosphopantetheine</keyword>
<dbReference type="Gene3D" id="1.10.1200.10">
    <property type="entry name" value="ACP-like"/>
    <property type="match status" value="1"/>
</dbReference>
<name>A0ABT4EAX9_PAEAL</name>
<keyword evidence="10" id="KW-1185">Reference proteome</keyword>
<comment type="similarity">
    <text evidence="2">Belongs to the ATP-dependent AMP-binding enzyme family.</text>
</comment>
<evidence type="ECO:0000256" key="5">
    <source>
        <dbReference type="ARBA" id="ARBA00022598"/>
    </source>
</evidence>
<comment type="cofactor">
    <cofactor evidence="1">
        <name>pantetheine 4'-phosphate</name>
        <dbReference type="ChEBI" id="CHEBI:47942"/>
    </cofactor>
</comment>
<dbReference type="Gene3D" id="2.30.38.10">
    <property type="entry name" value="Luciferase, Domain 3"/>
    <property type="match status" value="1"/>
</dbReference>
<dbReference type="PROSITE" id="PS00012">
    <property type="entry name" value="PHOSPHOPANTETHEINE"/>
    <property type="match status" value="1"/>
</dbReference>
<evidence type="ECO:0000313" key="10">
    <source>
        <dbReference type="Proteomes" id="UP001527090"/>
    </source>
</evidence>
<dbReference type="NCBIfam" id="TIGR01720">
    <property type="entry name" value="NRPS-para261"/>
    <property type="match status" value="1"/>
</dbReference>
<evidence type="ECO:0000256" key="2">
    <source>
        <dbReference type="ARBA" id="ARBA00006432"/>
    </source>
</evidence>
<dbReference type="Gene3D" id="3.30.559.10">
    <property type="entry name" value="Chloramphenicol acetyltransferase-like domain"/>
    <property type="match status" value="2"/>
</dbReference>
<evidence type="ECO:0000256" key="1">
    <source>
        <dbReference type="ARBA" id="ARBA00001957"/>
    </source>
</evidence>
<reference evidence="9 10" key="1">
    <citation type="submission" date="2022-05" db="EMBL/GenBank/DDBJ databases">
        <title>Genome Sequencing of Bee-Associated Microbes.</title>
        <authorList>
            <person name="Dunlap C."/>
        </authorList>
    </citation>
    <scope>NUCLEOTIDE SEQUENCE [LARGE SCALE GENOMIC DNA]</scope>
    <source>
        <strain evidence="9 10">NRRL NRS-750</strain>
    </source>
</reference>
<dbReference type="InterPro" id="IPR010071">
    <property type="entry name" value="AA_adenyl_dom"/>
</dbReference>
<dbReference type="InterPro" id="IPR000873">
    <property type="entry name" value="AMP-dep_synth/lig_dom"/>
</dbReference>